<feature type="transmembrane region" description="Helical" evidence="5">
    <location>
        <begin position="629"/>
        <end position="647"/>
    </location>
</feature>
<dbReference type="InterPro" id="IPR036259">
    <property type="entry name" value="MFS_trans_sf"/>
</dbReference>
<feature type="transmembrane region" description="Helical" evidence="5">
    <location>
        <begin position="955"/>
        <end position="979"/>
    </location>
</feature>
<dbReference type="GO" id="GO:0016020">
    <property type="term" value="C:membrane"/>
    <property type="evidence" value="ECO:0007669"/>
    <property type="project" value="UniProtKB-SubCell"/>
</dbReference>
<feature type="transmembrane region" description="Helical" evidence="5">
    <location>
        <begin position="991"/>
        <end position="1017"/>
    </location>
</feature>
<feature type="transmembrane region" description="Helical" evidence="5">
    <location>
        <begin position="602"/>
        <end position="622"/>
    </location>
</feature>
<feature type="transmembrane region" description="Helical" evidence="5">
    <location>
        <begin position="868"/>
        <end position="890"/>
    </location>
</feature>
<feature type="transmembrane region" description="Helical" evidence="5">
    <location>
        <begin position="1176"/>
        <end position="1195"/>
    </location>
</feature>
<evidence type="ECO:0000256" key="1">
    <source>
        <dbReference type="ARBA" id="ARBA00004141"/>
    </source>
</evidence>
<protein>
    <submittedName>
        <fullName evidence="6">Uncharacterized protein</fullName>
    </submittedName>
</protein>
<keyword evidence="2 5" id="KW-0812">Transmembrane</keyword>
<feature type="transmembrane region" description="Helical" evidence="5">
    <location>
        <begin position="765"/>
        <end position="787"/>
    </location>
</feature>
<dbReference type="PANTHER" id="PTHR23507:SF1">
    <property type="entry name" value="FI18259P1-RELATED"/>
    <property type="match status" value="1"/>
</dbReference>
<feature type="transmembrane region" description="Helical" evidence="5">
    <location>
        <begin position="360"/>
        <end position="382"/>
    </location>
</feature>
<feature type="transmembrane region" description="Helical" evidence="5">
    <location>
        <begin position="837"/>
        <end position="856"/>
    </location>
</feature>
<feature type="transmembrane region" description="Helical" evidence="5">
    <location>
        <begin position="105"/>
        <end position="127"/>
    </location>
</feature>
<dbReference type="GO" id="GO:0022857">
    <property type="term" value="F:transmembrane transporter activity"/>
    <property type="evidence" value="ECO:0007669"/>
    <property type="project" value="TreeGrafter"/>
</dbReference>
<accession>A0A7R9KKH1</accession>
<feature type="transmembrane region" description="Helical" evidence="5">
    <location>
        <begin position="560"/>
        <end position="582"/>
    </location>
</feature>
<feature type="transmembrane region" description="Helical" evidence="5">
    <location>
        <begin position="793"/>
        <end position="816"/>
    </location>
</feature>
<feature type="transmembrane region" description="Helical" evidence="5">
    <location>
        <begin position="198"/>
        <end position="219"/>
    </location>
</feature>
<feature type="transmembrane region" description="Helical" evidence="5">
    <location>
        <begin position="735"/>
        <end position="753"/>
    </location>
</feature>
<dbReference type="Proteomes" id="UP000759131">
    <property type="component" value="Unassembled WGS sequence"/>
</dbReference>
<feature type="transmembrane region" description="Helical" evidence="5">
    <location>
        <begin position="686"/>
        <end position="704"/>
    </location>
</feature>
<feature type="transmembrane region" description="Helical" evidence="5">
    <location>
        <begin position="231"/>
        <end position="254"/>
    </location>
</feature>
<organism evidence="6">
    <name type="scientific">Medioppia subpectinata</name>
    <dbReference type="NCBI Taxonomy" id="1979941"/>
    <lineage>
        <taxon>Eukaryota</taxon>
        <taxon>Metazoa</taxon>
        <taxon>Ecdysozoa</taxon>
        <taxon>Arthropoda</taxon>
        <taxon>Chelicerata</taxon>
        <taxon>Arachnida</taxon>
        <taxon>Acari</taxon>
        <taxon>Acariformes</taxon>
        <taxon>Sarcoptiformes</taxon>
        <taxon>Oribatida</taxon>
        <taxon>Brachypylina</taxon>
        <taxon>Oppioidea</taxon>
        <taxon>Oppiidae</taxon>
        <taxon>Medioppia</taxon>
    </lineage>
</organism>
<name>A0A7R9KKH1_9ACAR</name>
<dbReference type="Gene3D" id="1.20.1250.20">
    <property type="entry name" value="MFS general substrate transporter like domains"/>
    <property type="match status" value="3"/>
</dbReference>
<evidence type="ECO:0000256" key="5">
    <source>
        <dbReference type="SAM" id="Phobius"/>
    </source>
</evidence>
<feature type="transmembrane region" description="Helical" evidence="5">
    <location>
        <begin position="653"/>
        <end position="674"/>
    </location>
</feature>
<feature type="transmembrane region" description="Helical" evidence="5">
    <location>
        <begin position="465"/>
        <end position="487"/>
    </location>
</feature>
<evidence type="ECO:0000313" key="6">
    <source>
        <dbReference type="EMBL" id="CAD7624819.1"/>
    </source>
</evidence>
<keyword evidence="3 5" id="KW-1133">Transmembrane helix</keyword>
<proteinExistence type="predicted"/>
<evidence type="ECO:0000256" key="2">
    <source>
        <dbReference type="ARBA" id="ARBA00022692"/>
    </source>
</evidence>
<evidence type="ECO:0000256" key="4">
    <source>
        <dbReference type="ARBA" id="ARBA00023136"/>
    </source>
</evidence>
<dbReference type="AlphaFoldDB" id="A0A7R9KKH1"/>
<comment type="subcellular location">
    <subcellularLocation>
        <location evidence="1">Membrane</location>
        <topology evidence="1">Multi-pass membrane protein</topology>
    </subcellularLocation>
</comment>
<feature type="transmembrane region" description="Helical" evidence="5">
    <location>
        <begin position="260"/>
        <end position="282"/>
    </location>
</feature>
<dbReference type="EMBL" id="CAJPIZ010002598">
    <property type="protein sequence ID" value="CAG2105249.1"/>
    <property type="molecule type" value="Genomic_DNA"/>
</dbReference>
<dbReference type="EMBL" id="OC857173">
    <property type="protein sequence ID" value="CAD7624819.1"/>
    <property type="molecule type" value="Genomic_DNA"/>
</dbReference>
<feature type="transmembrane region" description="Helical" evidence="5">
    <location>
        <begin position="147"/>
        <end position="167"/>
    </location>
</feature>
<feature type="transmembrane region" description="Helical" evidence="5">
    <location>
        <begin position="12"/>
        <end position="33"/>
    </location>
</feature>
<evidence type="ECO:0000256" key="3">
    <source>
        <dbReference type="ARBA" id="ARBA00022989"/>
    </source>
</evidence>
<feature type="transmembrane region" description="Helical" evidence="5">
    <location>
        <begin position="394"/>
        <end position="414"/>
    </location>
</feature>
<dbReference type="SUPFAM" id="SSF103473">
    <property type="entry name" value="MFS general substrate transporter"/>
    <property type="match status" value="3"/>
</dbReference>
<keyword evidence="7" id="KW-1185">Reference proteome</keyword>
<reference evidence="6" key="1">
    <citation type="submission" date="2020-11" db="EMBL/GenBank/DDBJ databases">
        <authorList>
            <person name="Tran Van P."/>
        </authorList>
    </citation>
    <scope>NUCLEOTIDE SEQUENCE</scope>
</reference>
<feature type="transmembrane region" description="Helical" evidence="5">
    <location>
        <begin position="328"/>
        <end position="348"/>
    </location>
</feature>
<gene>
    <name evidence="6" type="ORF">OSB1V03_LOCUS5258</name>
</gene>
<sequence>MFNSGGQLHNYSGVFAITGVTYLLALLWTVYMVDEEKDIQQWVHLFSKVSDTDIDGQQTIIRNKLQTFNANKDQHPLRLLLNLGNVKQMFTTCFKRRPNHLRRQIWLLFLSMTCYMVSHIGPVFFMYQFTQKVYAWDSMTYSNGASIAIIAITAGTMIIAPILLKVFKFRDTTLSMVGLVSYFILNLVRGLVLTPAGYYYSLIGGCLGGVASIGIRSHFSKIIRLDELGKVFSGLSAIEALTPLISAALFTGIFNATMDSMPGLSLIVVAVILIIPFGNVPIDQLIQDKICRVEYRLAANYCRQLSTLSADDDYLHMKSQILADGSTFTIYQILILTLPSVLATLFIGSWTDTYIKAKKAILIAGAVAAVCEAVMLCLNSYYFDLSQYVILTTLLPNVFTGGLLSLRSAIWTYIASATPPNMRALRMTVAEFTIGIAQPFGTYIGGLTLNTDPMFNTTGQQLRNYFAPFILSALVFSVTLVWTVYAVDEERDTRVWLEWFGSQQVTVVTVNSGTDTERRLQVFADHRHRHPVRLLFNTNNCKEMFRSCFKRRDSHRRLHLWLLFLSMAGYLLASTGPVVFMFQFAQRIYSWDSKTYSNASALSALAVSLATLAIAPILLKVLNVSDTGVSLIGLAAYFGQNLIRGLWLSSDGFFYSLIPGCLGSLPSIGMRSLFSTLVLSEELGKIFSFLGCIEAIVPLIAISADYCTKLPSMTGAEDTLHIKSDVLTDSTNFNIYYFVLNTVPAVLTIMFIGSWCDTYIKAKKTLLIVGAMACLCESVILILNDYFFDQTYLLVLLSLVPSVCTVGPLALLTAIWSYATSTTPKHMRATRMTVMEIITGIAQPLGTYIGGLVLNTQPFFTAGQLHNYSGVFALMGFVYAFALLWTIYMVDEEKAIRDWEGRYSTHCDKVIELKMAKFTDNQHNSPIRLLFDVNNVKSMAMSCVKRRPNSVRLQIWCLFVSMACYLLQTIGPMIFLYQFSQKVYSWDSSTYSTAAAVGNIAITLGTLAVSPVLLNVFKLRDTSLAMIGLVSYFSLNLTRGLWLSPNGFYYSLIPGCLGPLASIGIRSHFSKIIEPKELGQLFSYNGLDASKIIEPKELGQLFSCMSTIEGISPLIASTVFTTIFNETMDSTPGLAFILVSALLAIPFATMVWIHWFTTEPELPHHNHVCARMGAKWLITSTTGSPTVITALAVRFW</sequence>
<dbReference type="OrthoDB" id="6431684at2759"/>
<feature type="transmembrane region" description="Helical" evidence="5">
    <location>
        <begin position="1134"/>
        <end position="1156"/>
    </location>
</feature>
<feature type="transmembrane region" description="Helical" evidence="5">
    <location>
        <begin position="174"/>
        <end position="192"/>
    </location>
</feature>
<evidence type="ECO:0000313" key="7">
    <source>
        <dbReference type="Proteomes" id="UP000759131"/>
    </source>
</evidence>
<keyword evidence="4 5" id="KW-0472">Membrane</keyword>
<dbReference type="PANTHER" id="PTHR23507">
    <property type="entry name" value="ZGC:174356"/>
    <property type="match status" value="1"/>
</dbReference>